<evidence type="ECO:0000256" key="2">
    <source>
        <dbReference type="ARBA" id="ARBA00023125"/>
    </source>
</evidence>
<dbReference type="InterPro" id="IPR011008">
    <property type="entry name" value="Dimeric_a/b-barrel"/>
</dbReference>
<dbReference type="Pfam" id="PF01037">
    <property type="entry name" value="AsnC_trans_reg"/>
    <property type="match status" value="1"/>
</dbReference>
<keyword evidence="3" id="KW-0804">Transcription</keyword>
<keyword evidence="2" id="KW-0238">DNA-binding</keyword>
<evidence type="ECO:0000256" key="3">
    <source>
        <dbReference type="ARBA" id="ARBA00023163"/>
    </source>
</evidence>
<name>A0ABP3VII2_9BURK</name>
<gene>
    <name evidence="6" type="ORF">GCM10009107_41600</name>
</gene>
<dbReference type="Pfam" id="PF13412">
    <property type="entry name" value="HTH_24"/>
    <property type="match status" value="1"/>
</dbReference>
<feature type="region of interest" description="Disordered" evidence="4">
    <location>
        <begin position="1"/>
        <end position="32"/>
    </location>
</feature>
<dbReference type="EMBL" id="BAAAEW010000026">
    <property type="protein sequence ID" value="GAA0759790.1"/>
    <property type="molecule type" value="Genomic_DNA"/>
</dbReference>
<sequence length="208" mass="22745">MSVKEESRFPKTRIQGKTLGKTAATDEAAADERAAPVTLPQGLAALDRYDVLLLGELQRDARQSNAELAAAIGLSAAPTWRRVKRLEQIGVITGYRAEIDRRRIGLGVLAFVRVDTERDNAESMRALEAAIRELPEVIACHYISGAGTFELQVLVTDLDAYSRWTMDTLFKLPNVKDLHTSFSLGEIKSSAALPLGHLMPGEGRRGST</sequence>
<dbReference type="PRINTS" id="PR00033">
    <property type="entry name" value="HTHASNC"/>
</dbReference>
<dbReference type="InterPro" id="IPR019887">
    <property type="entry name" value="Tscrpt_reg_AsnC/Lrp_C"/>
</dbReference>
<comment type="caution">
    <text evidence="6">The sequence shown here is derived from an EMBL/GenBank/DDBJ whole genome shotgun (WGS) entry which is preliminary data.</text>
</comment>
<evidence type="ECO:0000313" key="6">
    <source>
        <dbReference type="EMBL" id="GAA0759790.1"/>
    </source>
</evidence>
<evidence type="ECO:0000256" key="1">
    <source>
        <dbReference type="ARBA" id="ARBA00023015"/>
    </source>
</evidence>
<dbReference type="PROSITE" id="PS00519">
    <property type="entry name" value="HTH_ASNC_1"/>
    <property type="match status" value="1"/>
</dbReference>
<dbReference type="InterPro" id="IPR019885">
    <property type="entry name" value="Tscrpt_reg_HTH_AsnC-type_CS"/>
</dbReference>
<dbReference type="Gene3D" id="3.30.70.920">
    <property type="match status" value="1"/>
</dbReference>
<dbReference type="InterPro" id="IPR000485">
    <property type="entry name" value="AsnC-type_HTH_dom"/>
</dbReference>
<dbReference type="InterPro" id="IPR019888">
    <property type="entry name" value="Tscrpt_reg_AsnC-like"/>
</dbReference>
<keyword evidence="1" id="KW-0805">Transcription regulation</keyword>
<dbReference type="PANTHER" id="PTHR30154:SF34">
    <property type="entry name" value="TRANSCRIPTIONAL REGULATOR AZLB"/>
    <property type="match status" value="1"/>
</dbReference>
<keyword evidence="7" id="KW-1185">Reference proteome</keyword>
<dbReference type="PANTHER" id="PTHR30154">
    <property type="entry name" value="LEUCINE-RESPONSIVE REGULATORY PROTEIN"/>
    <property type="match status" value="1"/>
</dbReference>
<dbReference type="SUPFAM" id="SSF46785">
    <property type="entry name" value="Winged helix' DNA-binding domain"/>
    <property type="match status" value="1"/>
</dbReference>
<proteinExistence type="predicted"/>
<reference evidence="7" key="1">
    <citation type="journal article" date="2019" name="Int. J. Syst. Evol. Microbiol.">
        <title>The Global Catalogue of Microorganisms (GCM) 10K type strain sequencing project: providing services to taxonomists for standard genome sequencing and annotation.</title>
        <authorList>
            <consortium name="The Broad Institute Genomics Platform"/>
            <consortium name="The Broad Institute Genome Sequencing Center for Infectious Disease"/>
            <person name="Wu L."/>
            <person name="Ma J."/>
        </authorList>
    </citation>
    <scope>NUCLEOTIDE SEQUENCE [LARGE SCALE GENOMIC DNA]</scope>
    <source>
        <strain evidence="7">JCM 15503</strain>
    </source>
</reference>
<dbReference type="Gene3D" id="1.10.10.10">
    <property type="entry name" value="Winged helix-like DNA-binding domain superfamily/Winged helix DNA-binding domain"/>
    <property type="match status" value="1"/>
</dbReference>
<evidence type="ECO:0000313" key="7">
    <source>
        <dbReference type="Proteomes" id="UP001500279"/>
    </source>
</evidence>
<feature type="domain" description="HTH asnC-type" evidence="5">
    <location>
        <begin position="46"/>
        <end position="107"/>
    </location>
</feature>
<organism evidence="6 7">
    <name type="scientific">Ideonella azotifigens</name>
    <dbReference type="NCBI Taxonomy" id="513160"/>
    <lineage>
        <taxon>Bacteria</taxon>
        <taxon>Pseudomonadati</taxon>
        <taxon>Pseudomonadota</taxon>
        <taxon>Betaproteobacteria</taxon>
        <taxon>Burkholderiales</taxon>
        <taxon>Sphaerotilaceae</taxon>
        <taxon>Ideonella</taxon>
    </lineage>
</organism>
<dbReference type="PROSITE" id="PS50956">
    <property type="entry name" value="HTH_ASNC_2"/>
    <property type="match status" value="1"/>
</dbReference>
<accession>A0ABP3VII2</accession>
<dbReference type="InterPro" id="IPR036390">
    <property type="entry name" value="WH_DNA-bd_sf"/>
</dbReference>
<protein>
    <recommendedName>
        <fullName evidence="5">HTH asnC-type domain-containing protein</fullName>
    </recommendedName>
</protein>
<dbReference type="RefSeq" id="WP_141288470.1">
    <property type="nucleotide sequence ID" value="NZ_BAAAEW010000026.1"/>
</dbReference>
<dbReference type="Proteomes" id="UP001500279">
    <property type="component" value="Unassembled WGS sequence"/>
</dbReference>
<dbReference type="SUPFAM" id="SSF54909">
    <property type="entry name" value="Dimeric alpha+beta barrel"/>
    <property type="match status" value="1"/>
</dbReference>
<dbReference type="SMART" id="SM00344">
    <property type="entry name" value="HTH_ASNC"/>
    <property type="match status" value="1"/>
</dbReference>
<dbReference type="InterPro" id="IPR036388">
    <property type="entry name" value="WH-like_DNA-bd_sf"/>
</dbReference>
<evidence type="ECO:0000256" key="4">
    <source>
        <dbReference type="SAM" id="MobiDB-lite"/>
    </source>
</evidence>
<evidence type="ECO:0000259" key="5">
    <source>
        <dbReference type="PROSITE" id="PS50956"/>
    </source>
</evidence>